<dbReference type="PANTHER" id="PTHR31286:SF132">
    <property type="entry name" value="DUF4283 DOMAIN-CONTAINING PROTEIN"/>
    <property type="match status" value="1"/>
</dbReference>
<evidence type="ECO:0000259" key="2">
    <source>
        <dbReference type="Pfam" id="PF14392"/>
    </source>
</evidence>
<feature type="region of interest" description="Disordered" evidence="1">
    <location>
        <begin position="123"/>
        <end position="216"/>
    </location>
</feature>
<gene>
    <name evidence="3" type="ORF">HID58_067908</name>
</gene>
<dbReference type="Pfam" id="PF14392">
    <property type="entry name" value="zf-CCHC_4"/>
    <property type="match status" value="1"/>
</dbReference>
<accession>A0ABQ7ZJU1</accession>
<reference evidence="3 4" key="1">
    <citation type="submission" date="2021-05" db="EMBL/GenBank/DDBJ databases">
        <title>Genome Assembly of Synthetic Allotetraploid Brassica napus Reveals Homoeologous Exchanges between Subgenomes.</title>
        <authorList>
            <person name="Davis J.T."/>
        </authorList>
    </citation>
    <scope>NUCLEOTIDE SEQUENCE [LARGE SCALE GENOMIC DNA]</scope>
    <source>
        <strain evidence="4">cv. Da-Ae</strain>
        <tissue evidence="3">Seedling</tissue>
    </source>
</reference>
<dbReference type="Proteomes" id="UP000824890">
    <property type="component" value="Unassembled WGS sequence"/>
</dbReference>
<dbReference type="PANTHER" id="PTHR31286">
    <property type="entry name" value="GLYCINE-RICH CELL WALL STRUCTURAL PROTEIN 1.8-LIKE"/>
    <property type="match status" value="1"/>
</dbReference>
<evidence type="ECO:0000313" key="3">
    <source>
        <dbReference type="EMBL" id="KAH0880514.1"/>
    </source>
</evidence>
<dbReference type="InterPro" id="IPR040256">
    <property type="entry name" value="At4g02000-like"/>
</dbReference>
<comment type="caution">
    <text evidence="3">The sequence shown here is derived from an EMBL/GenBank/DDBJ whole genome shotgun (WGS) entry which is preliminary data.</text>
</comment>
<feature type="compositionally biased region" description="Polar residues" evidence="1">
    <location>
        <begin position="158"/>
        <end position="175"/>
    </location>
</feature>
<feature type="compositionally biased region" description="Basic and acidic residues" evidence="1">
    <location>
        <begin position="177"/>
        <end position="208"/>
    </location>
</feature>
<feature type="region of interest" description="Disordered" evidence="1">
    <location>
        <begin position="262"/>
        <end position="294"/>
    </location>
</feature>
<name>A0ABQ7ZJU1_BRANA</name>
<evidence type="ECO:0000256" key="1">
    <source>
        <dbReference type="SAM" id="MobiDB-lite"/>
    </source>
</evidence>
<evidence type="ECO:0000313" key="4">
    <source>
        <dbReference type="Proteomes" id="UP000824890"/>
    </source>
</evidence>
<proteinExistence type="predicted"/>
<sequence>LTATFPRSMAQSSMIVRNGGSSNVRRKLESEDEIIQILDCDLNTFIAISKPLETWTSLDSKRARIQVSVNVDKPLQFERRIEFPNGDIGRIFFSYEGLHRYCFTCHMISHDENACPQLTPEERELKQQQRAELNAQADPPSLTTGTMKRPRSPLNGRHSPNSGRHRISSSNQPQSHYRREEKRQKLSTPRENRAYHPYQKELSKERESSSQGRCLETSRASTPIFLLILLTERYLTSRRTKGLNKQSLTEEGTQIIETRAWRPRSPPTTNPYTDMAPVSSRAPLSAKDAPTRAVLDSQRTISDQLGHLDLGDVNRTEHPKSPLTETAEERLRRIKGKAHITDTPTSRDREPRARKQASNSPASISPRPEASSPGHKNNVPKQLDLDIDLDLGQDPEITLTEDELALVDSMVMET</sequence>
<dbReference type="InterPro" id="IPR025836">
    <property type="entry name" value="Zn_knuckle_CX2CX4HX4C"/>
</dbReference>
<keyword evidence="4" id="KW-1185">Reference proteome</keyword>
<protein>
    <recommendedName>
        <fullName evidence="2">Zinc knuckle CX2CX4HX4C domain-containing protein</fullName>
    </recommendedName>
</protein>
<feature type="non-terminal residue" evidence="3">
    <location>
        <position position="1"/>
    </location>
</feature>
<feature type="domain" description="Zinc knuckle CX2CX4HX4C" evidence="2">
    <location>
        <begin position="70"/>
        <end position="116"/>
    </location>
</feature>
<feature type="region of interest" description="Disordered" evidence="1">
    <location>
        <begin position="306"/>
        <end position="381"/>
    </location>
</feature>
<dbReference type="EMBL" id="JAGKQM010000015">
    <property type="protein sequence ID" value="KAH0880514.1"/>
    <property type="molecule type" value="Genomic_DNA"/>
</dbReference>
<organism evidence="3 4">
    <name type="scientific">Brassica napus</name>
    <name type="common">Rape</name>
    <dbReference type="NCBI Taxonomy" id="3708"/>
    <lineage>
        <taxon>Eukaryota</taxon>
        <taxon>Viridiplantae</taxon>
        <taxon>Streptophyta</taxon>
        <taxon>Embryophyta</taxon>
        <taxon>Tracheophyta</taxon>
        <taxon>Spermatophyta</taxon>
        <taxon>Magnoliopsida</taxon>
        <taxon>eudicotyledons</taxon>
        <taxon>Gunneridae</taxon>
        <taxon>Pentapetalae</taxon>
        <taxon>rosids</taxon>
        <taxon>malvids</taxon>
        <taxon>Brassicales</taxon>
        <taxon>Brassicaceae</taxon>
        <taxon>Brassiceae</taxon>
        <taxon>Brassica</taxon>
    </lineage>
</organism>
<feature type="compositionally biased region" description="Basic and acidic residues" evidence="1">
    <location>
        <begin position="309"/>
        <end position="320"/>
    </location>
</feature>